<dbReference type="Proteomes" id="UP000298416">
    <property type="component" value="Unassembled WGS sequence"/>
</dbReference>
<keyword evidence="5" id="KW-0732">Signal</keyword>
<feature type="transmembrane region" description="Helical" evidence="13">
    <location>
        <begin position="14"/>
        <end position="36"/>
    </location>
</feature>
<evidence type="ECO:0000256" key="6">
    <source>
        <dbReference type="ARBA" id="ARBA00022741"/>
    </source>
</evidence>
<evidence type="ECO:0000256" key="11">
    <source>
        <dbReference type="ARBA" id="ARBA00023180"/>
    </source>
</evidence>
<evidence type="ECO:0000256" key="8">
    <source>
        <dbReference type="ARBA" id="ARBA00022840"/>
    </source>
</evidence>
<dbReference type="EMBL" id="PNBA02000019">
    <property type="protein sequence ID" value="KAG6391676.1"/>
    <property type="molecule type" value="Genomic_DNA"/>
</dbReference>
<evidence type="ECO:0000256" key="10">
    <source>
        <dbReference type="ARBA" id="ARBA00023136"/>
    </source>
</evidence>
<dbReference type="PANTHER" id="PTHR27009">
    <property type="entry name" value="RUST RESISTANCE KINASE LR10-RELATED"/>
    <property type="match status" value="1"/>
</dbReference>
<keyword evidence="6" id="KW-0547">Nucleotide-binding</keyword>
<protein>
    <recommendedName>
        <fullName evidence="14">Protein kinase domain-containing protein</fullName>
    </recommendedName>
</protein>
<organism evidence="15">
    <name type="scientific">Salvia splendens</name>
    <name type="common">Scarlet sage</name>
    <dbReference type="NCBI Taxonomy" id="180675"/>
    <lineage>
        <taxon>Eukaryota</taxon>
        <taxon>Viridiplantae</taxon>
        <taxon>Streptophyta</taxon>
        <taxon>Embryophyta</taxon>
        <taxon>Tracheophyta</taxon>
        <taxon>Spermatophyta</taxon>
        <taxon>Magnoliopsida</taxon>
        <taxon>eudicotyledons</taxon>
        <taxon>Gunneridae</taxon>
        <taxon>Pentapetalae</taxon>
        <taxon>asterids</taxon>
        <taxon>lamiids</taxon>
        <taxon>Lamiales</taxon>
        <taxon>Lamiaceae</taxon>
        <taxon>Nepetoideae</taxon>
        <taxon>Mentheae</taxon>
        <taxon>Salviinae</taxon>
        <taxon>Salvia</taxon>
        <taxon>Salvia subgen. Calosphace</taxon>
        <taxon>core Calosphace</taxon>
    </lineage>
</organism>
<keyword evidence="7" id="KW-0418">Kinase</keyword>
<feature type="region of interest" description="Disordered" evidence="12">
    <location>
        <begin position="270"/>
        <end position="292"/>
    </location>
</feature>
<evidence type="ECO:0000256" key="7">
    <source>
        <dbReference type="ARBA" id="ARBA00022777"/>
    </source>
</evidence>
<evidence type="ECO:0000256" key="1">
    <source>
        <dbReference type="ARBA" id="ARBA00004479"/>
    </source>
</evidence>
<comment type="subcellular location">
    <subcellularLocation>
        <location evidence="1">Membrane</location>
        <topology evidence="1">Single-pass type I membrane protein</topology>
    </subcellularLocation>
</comment>
<sequence length="569" mass="63755">MINLFAGKTRLRKIVFIGGITIAALASSLVIVFVSVRRKRAKAKQDRDRDIKLFLKDSGNLFIGNNASLSQESMLGWDKLFEIALGIARGLEYLHQGCSTRILHLDIKPQNILLDKELCPKISDFGLAKLCPNRSSIVSMLVARGTIGYIAPEVFSRSFGEVSYKSDVYSYGMLVLEMVGGRTTVDPRDVDRTSEIYFPNYLYKQMEVNNAERDVEDGNLPVKRNMIVVGLWCIQTNPKDRPSMTRVVEISSSIQEFEFDEKSAWSDADEGVEISEHQEEGGASSSQSDENTRGKTRLRKIVFIGGITIAALASSLVIVFVSVRRKRAKAKQDRDRDIKLFLKDSGNLFIGNNASLSQESMLGWDKLFEIALGIARGLEYLHQGCSTRILHLDIKPQNILLDKELCPKISDFGLAKLCPNRSSIVSMLVARGTIGYIAPEVFSRSFGEVSYKSDVYSYGMLVLEMVGGRTTVDPRDVDRTSEIYFPNYLYKQMEVNNAERDVEDGNLPVKRNMIVVGLWCIQTNPKDRPSMTRVVEMLEGKIGSLEVPPKPYLYSPPRAPPSYSISESF</sequence>
<dbReference type="Pfam" id="PF00069">
    <property type="entry name" value="Pkinase"/>
    <property type="match status" value="2"/>
</dbReference>
<dbReference type="InterPro" id="IPR011009">
    <property type="entry name" value="Kinase-like_dom_sf"/>
</dbReference>
<evidence type="ECO:0000256" key="9">
    <source>
        <dbReference type="ARBA" id="ARBA00022989"/>
    </source>
</evidence>
<feature type="transmembrane region" description="Helical" evidence="13">
    <location>
        <begin position="301"/>
        <end position="323"/>
    </location>
</feature>
<reference evidence="15" key="2">
    <citation type="submission" date="2020-08" db="EMBL/GenBank/DDBJ databases">
        <title>Plant Genome Project.</title>
        <authorList>
            <person name="Zhang R.-G."/>
        </authorList>
    </citation>
    <scope>NUCLEOTIDE SEQUENCE</scope>
    <source>
        <strain evidence="15">Huo1</strain>
        <tissue evidence="15">Leaf</tissue>
    </source>
</reference>
<reference evidence="15" key="1">
    <citation type="submission" date="2018-01" db="EMBL/GenBank/DDBJ databases">
        <authorList>
            <person name="Mao J.F."/>
        </authorList>
    </citation>
    <scope>NUCLEOTIDE SEQUENCE</scope>
    <source>
        <strain evidence="15">Huo1</strain>
        <tissue evidence="15">Leaf</tissue>
    </source>
</reference>
<proteinExistence type="predicted"/>
<name>A0A8X8Z4N7_SALSN</name>
<keyword evidence="8" id="KW-0067">ATP-binding</keyword>
<dbReference type="InterPro" id="IPR000719">
    <property type="entry name" value="Prot_kinase_dom"/>
</dbReference>
<dbReference type="GO" id="GO:0005524">
    <property type="term" value="F:ATP binding"/>
    <property type="evidence" value="ECO:0007669"/>
    <property type="project" value="UniProtKB-KW"/>
</dbReference>
<dbReference type="PROSITE" id="PS50011">
    <property type="entry name" value="PROTEIN_KINASE_DOM"/>
    <property type="match status" value="2"/>
</dbReference>
<keyword evidence="16" id="KW-1185">Reference proteome</keyword>
<feature type="domain" description="Protein kinase" evidence="14">
    <location>
        <begin position="248"/>
        <end position="553"/>
    </location>
</feature>
<keyword evidence="3" id="KW-0808">Transferase</keyword>
<dbReference type="GO" id="GO:0004674">
    <property type="term" value="F:protein serine/threonine kinase activity"/>
    <property type="evidence" value="ECO:0007669"/>
    <property type="project" value="UniProtKB-KW"/>
</dbReference>
<dbReference type="InterPro" id="IPR008271">
    <property type="entry name" value="Ser/Thr_kinase_AS"/>
</dbReference>
<dbReference type="PROSITE" id="PS00108">
    <property type="entry name" value="PROTEIN_KINASE_ST"/>
    <property type="match status" value="2"/>
</dbReference>
<evidence type="ECO:0000256" key="2">
    <source>
        <dbReference type="ARBA" id="ARBA00022527"/>
    </source>
</evidence>
<comment type="caution">
    <text evidence="15">The sequence shown here is derived from an EMBL/GenBank/DDBJ whole genome shotgun (WGS) entry which is preliminary data.</text>
</comment>
<dbReference type="InterPro" id="IPR045874">
    <property type="entry name" value="LRK10/LRL21-25-like"/>
</dbReference>
<dbReference type="GO" id="GO:0016020">
    <property type="term" value="C:membrane"/>
    <property type="evidence" value="ECO:0007669"/>
    <property type="project" value="UniProtKB-SubCell"/>
</dbReference>
<evidence type="ECO:0000259" key="14">
    <source>
        <dbReference type="PROSITE" id="PS50011"/>
    </source>
</evidence>
<accession>A0A8X8Z4N7</accession>
<evidence type="ECO:0000256" key="3">
    <source>
        <dbReference type="ARBA" id="ARBA00022679"/>
    </source>
</evidence>
<dbReference type="Gene3D" id="1.10.510.10">
    <property type="entry name" value="Transferase(Phosphotransferase) domain 1"/>
    <property type="match status" value="2"/>
</dbReference>
<keyword evidence="10 13" id="KW-0472">Membrane</keyword>
<keyword evidence="9 13" id="KW-1133">Transmembrane helix</keyword>
<keyword evidence="11" id="KW-0325">Glycoprotein</keyword>
<feature type="domain" description="Protein kinase" evidence="14">
    <location>
        <begin position="1"/>
        <end position="258"/>
    </location>
</feature>
<evidence type="ECO:0000256" key="4">
    <source>
        <dbReference type="ARBA" id="ARBA00022692"/>
    </source>
</evidence>
<evidence type="ECO:0000313" key="15">
    <source>
        <dbReference type="EMBL" id="KAG6391676.1"/>
    </source>
</evidence>
<evidence type="ECO:0000256" key="12">
    <source>
        <dbReference type="SAM" id="MobiDB-lite"/>
    </source>
</evidence>
<keyword evidence="2" id="KW-0723">Serine/threonine-protein kinase</keyword>
<dbReference type="SUPFAM" id="SSF56112">
    <property type="entry name" value="Protein kinase-like (PK-like)"/>
    <property type="match status" value="2"/>
</dbReference>
<dbReference type="SMART" id="SM00220">
    <property type="entry name" value="S_TKc"/>
    <property type="match status" value="1"/>
</dbReference>
<dbReference type="AlphaFoldDB" id="A0A8X8Z4N7"/>
<gene>
    <name evidence="15" type="ORF">SASPL_149433</name>
</gene>
<keyword evidence="4 13" id="KW-0812">Transmembrane</keyword>
<evidence type="ECO:0000256" key="13">
    <source>
        <dbReference type="SAM" id="Phobius"/>
    </source>
</evidence>
<dbReference type="FunFam" id="1.10.510.10:FF:000590">
    <property type="entry name" value="PR5-like receptor kinase"/>
    <property type="match status" value="2"/>
</dbReference>
<evidence type="ECO:0000313" key="16">
    <source>
        <dbReference type="Proteomes" id="UP000298416"/>
    </source>
</evidence>
<evidence type="ECO:0000256" key="5">
    <source>
        <dbReference type="ARBA" id="ARBA00022729"/>
    </source>
</evidence>